<reference evidence="3" key="1">
    <citation type="submission" date="2016-10" db="EMBL/GenBank/DDBJ databases">
        <authorList>
            <person name="Varghese N."/>
            <person name="Submissions S."/>
        </authorList>
    </citation>
    <scope>NUCLEOTIDE SEQUENCE [LARGE SCALE GENOMIC DNA]</scope>
    <source>
        <strain evidence="3">DSM 45843</strain>
    </source>
</reference>
<evidence type="ECO:0000313" key="3">
    <source>
        <dbReference type="Proteomes" id="UP000199088"/>
    </source>
</evidence>
<evidence type="ECO:0000256" key="1">
    <source>
        <dbReference type="SAM" id="MobiDB-lite"/>
    </source>
</evidence>
<evidence type="ECO:0000313" key="2">
    <source>
        <dbReference type="EMBL" id="SDP49226.1"/>
    </source>
</evidence>
<organism evidence="2 3">
    <name type="scientific">Klenkia soli</name>
    <dbReference type="NCBI Taxonomy" id="1052260"/>
    <lineage>
        <taxon>Bacteria</taxon>
        <taxon>Bacillati</taxon>
        <taxon>Actinomycetota</taxon>
        <taxon>Actinomycetes</taxon>
        <taxon>Geodermatophilales</taxon>
        <taxon>Geodermatophilaceae</taxon>
        <taxon>Klenkia</taxon>
    </lineage>
</organism>
<feature type="compositionally biased region" description="Low complexity" evidence="1">
    <location>
        <begin position="176"/>
        <end position="188"/>
    </location>
</feature>
<dbReference type="RefSeq" id="WP_091249002.1">
    <property type="nucleotide sequence ID" value="NZ_FNIR01000014.1"/>
</dbReference>
<dbReference type="OrthoDB" id="3296425at2"/>
<dbReference type="EMBL" id="FNIR01000014">
    <property type="protein sequence ID" value="SDP49226.1"/>
    <property type="molecule type" value="Genomic_DNA"/>
</dbReference>
<dbReference type="AlphaFoldDB" id="A0A1H0T6X9"/>
<feature type="region of interest" description="Disordered" evidence="1">
    <location>
        <begin position="27"/>
        <end position="188"/>
    </location>
</feature>
<dbReference type="Proteomes" id="UP000199088">
    <property type="component" value="Unassembled WGS sequence"/>
</dbReference>
<feature type="compositionally biased region" description="Pro residues" evidence="1">
    <location>
        <begin position="144"/>
        <end position="157"/>
    </location>
</feature>
<feature type="compositionally biased region" description="Pro residues" evidence="1">
    <location>
        <begin position="119"/>
        <end position="129"/>
    </location>
</feature>
<accession>A0A1H0T6X9</accession>
<name>A0A1H0T6X9_9ACTN</name>
<feature type="compositionally biased region" description="Low complexity" evidence="1">
    <location>
        <begin position="27"/>
        <end position="39"/>
    </location>
</feature>
<sequence length="376" mass="38558">MIPAPGDAPARPDLGWLRHRTRRVPVAAAPAPVAPYAVAGQGGSGSTTGLADFLAGRTTRRQPAPAPSVQVPGSNRADGPPELHTREVPTPGAADPLDLGTSAADPLDLSAPIKQPVPQASPQPTPPPAGGDLDLGSSDLDLSGPPPVAAPPAPAPPASSSLDLFPEAPAAPPARTPVARPRPVARQVPRVPHGGRVILTPREPVVTLDRVQSGVGALTITAVCSPAVGDLVLGAVYQLADGSSGVVSRTAGVPTAPPRSRRPVLEAGRDEHDQIRVDLRQTRSLRRFVVHAMSASEGQLAWGGTLVITTHGGSRVEIPLDLAPHAGPVVLASVHAVDGEFVVRAELDPVHGLVRDVALAHGFRAITWADARTPVL</sequence>
<protein>
    <submittedName>
        <fullName evidence="2">Uncharacterized protein</fullName>
    </submittedName>
</protein>
<keyword evidence="3" id="KW-1185">Reference proteome</keyword>
<gene>
    <name evidence="2" type="ORF">SAMN05660199_04053</name>
</gene>
<dbReference type="STRING" id="1052260.SAMN05660199_04053"/>
<feature type="compositionally biased region" description="Low complexity" evidence="1">
    <location>
        <begin position="130"/>
        <end position="143"/>
    </location>
</feature>
<proteinExistence type="predicted"/>